<organism evidence="2 3">
    <name type="scientific">Loigolactobacillus rennini DSM 20253</name>
    <dbReference type="NCBI Taxonomy" id="1423796"/>
    <lineage>
        <taxon>Bacteria</taxon>
        <taxon>Bacillati</taxon>
        <taxon>Bacillota</taxon>
        <taxon>Bacilli</taxon>
        <taxon>Lactobacillales</taxon>
        <taxon>Lactobacillaceae</taxon>
        <taxon>Loigolactobacillus</taxon>
    </lineage>
</organism>
<reference evidence="2 3" key="1">
    <citation type="journal article" date="2015" name="Genome Announc.">
        <title>Expanding the biotechnology potential of lactobacilli through comparative genomics of 213 strains and associated genera.</title>
        <authorList>
            <person name="Sun Z."/>
            <person name="Harris H.M."/>
            <person name="McCann A."/>
            <person name="Guo C."/>
            <person name="Argimon S."/>
            <person name="Zhang W."/>
            <person name="Yang X."/>
            <person name="Jeffery I.B."/>
            <person name="Cooney J.C."/>
            <person name="Kagawa T.F."/>
            <person name="Liu W."/>
            <person name="Song Y."/>
            <person name="Salvetti E."/>
            <person name="Wrobel A."/>
            <person name="Rasinkangas P."/>
            <person name="Parkhill J."/>
            <person name="Rea M.C."/>
            <person name="O'Sullivan O."/>
            <person name="Ritari J."/>
            <person name="Douillard F.P."/>
            <person name="Paul Ross R."/>
            <person name="Yang R."/>
            <person name="Briner A.E."/>
            <person name="Felis G.E."/>
            <person name="de Vos W.M."/>
            <person name="Barrangou R."/>
            <person name="Klaenhammer T.R."/>
            <person name="Caufield P.W."/>
            <person name="Cui Y."/>
            <person name="Zhang H."/>
            <person name="O'Toole P.W."/>
        </authorList>
    </citation>
    <scope>NUCLEOTIDE SEQUENCE [LARGE SCALE GENOMIC DNA]</scope>
    <source>
        <strain evidence="2 3">DSM 20253</strain>
    </source>
</reference>
<keyword evidence="1" id="KW-0472">Membrane</keyword>
<dbReference type="RefSeq" id="WP_157059096.1">
    <property type="nucleotide sequence ID" value="NZ_AYYI01000044.1"/>
</dbReference>
<feature type="transmembrane region" description="Helical" evidence="1">
    <location>
        <begin position="28"/>
        <end position="46"/>
    </location>
</feature>
<feature type="transmembrane region" description="Helical" evidence="1">
    <location>
        <begin position="7"/>
        <end position="22"/>
    </location>
</feature>
<dbReference type="Proteomes" id="UP000051638">
    <property type="component" value="Unassembled WGS sequence"/>
</dbReference>
<sequence>MTPRRKNLLFWAVIVIIAHIVRAIFDNWFFTIIALLITVYALFKVLKFDGSLRYRK</sequence>
<dbReference type="PATRIC" id="fig|1423796.3.peg.1687"/>
<keyword evidence="1" id="KW-0812">Transmembrane</keyword>
<name>A0A0R2D9E9_9LACO</name>
<accession>A0A0R2D9E9</accession>
<comment type="caution">
    <text evidence="2">The sequence shown here is derived from an EMBL/GenBank/DDBJ whole genome shotgun (WGS) entry which is preliminary data.</text>
</comment>
<keyword evidence="3" id="KW-1185">Reference proteome</keyword>
<dbReference type="AlphaFoldDB" id="A0A0R2D9E9"/>
<dbReference type="EMBL" id="AYYI01000044">
    <property type="protein sequence ID" value="KRM97211.1"/>
    <property type="molecule type" value="Genomic_DNA"/>
</dbReference>
<gene>
    <name evidence="2" type="ORF">FC24_GL001659</name>
</gene>
<proteinExistence type="predicted"/>
<keyword evidence="1" id="KW-1133">Transmembrane helix</keyword>
<evidence type="ECO:0000313" key="3">
    <source>
        <dbReference type="Proteomes" id="UP000051638"/>
    </source>
</evidence>
<evidence type="ECO:0000256" key="1">
    <source>
        <dbReference type="SAM" id="Phobius"/>
    </source>
</evidence>
<evidence type="ECO:0000313" key="2">
    <source>
        <dbReference type="EMBL" id="KRM97211.1"/>
    </source>
</evidence>
<protein>
    <submittedName>
        <fullName evidence="2">Uncharacterized protein</fullName>
    </submittedName>
</protein>